<dbReference type="CDD" id="cd00085">
    <property type="entry name" value="HNHc"/>
    <property type="match status" value="1"/>
</dbReference>
<name>A0ABW6G692_9PSEU</name>
<feature type="region of interest" description="Disordered" evidence="1">
    <location>
        <begin position="141"/>
        <end position="161"/>
    </location>
</feature>
<gene>
    <name evidence="3" type="ORF">ACFWGY_15485</name>
</gene>
<accession>A0ABW6G692</accession>
<feature type="compositionally biased region" description="Basic and acidic residues" evidence="1">
    <location>
        <begin position="148"/>
        <end position="161"/>
    </location>
</feature>
<evidence type="ECO:0000313" key="3">
    <source>
        <dbReference type="EMBL" id="MFD6794742.1"/>
    </source>
</evidence>
<dbReference type="InterPro" id="IPR003870">
    <property type="entry name" value="DUF222"/>
</dbReference>
<keyword evidence="4" id="KW-1185">Reference proteome</keyword>
<dbReference type="Pfam" id="PF02720">
    <property type="entry name" value="DUF222"/>
    <property type="match status" value="1"/>
</dbReference>
<evidence type="ECO:0000256" key="1">
    <source>
        <dbReference type="SAM" id="MobiDB-lite"/>
    </source>
</evidence>
<evidence type="ECO:0000259" key="2">
    <source>
        <dbReference type="Pfam" id="PF02720"/>
    </source>
</evidence>
<protein>
    <submittedName>
        <fullName evidence="3">DUF222 domain-containing protein</fullName>
    </submittedName>
</protein>
<feature type="domain" description="DUF222" evidence="2">
    <location>
        <begin position="9"/>
        <end position="303"/>
    </location>
</feature>
<organism evidence="3 4">
    <name type="scientific">Prauserella salsuginis</name>
    <dbReference type="NCBI Taxonomy" id="387889"/>
    <lineage>
        <taxon>Bacteria</taxon>
        <taxon>Bacillati</taxon>
        <taxon>Actinomycetota</taxon>
        <taxon>Actinomycetes</taxon>
        <taxon>Pseudonocardiales</taxon>
        <taxon>Pseudonocardiaceae</taxon>
        <taxon>Prauserella</taxon>
        <taxon>Prauserella salsuginis group</taxon>
    </lineage>
</organism>
<reference evidence="3 4" key="1">
    <citation type="submission" date="2024-09" db="EMBL/GenBank/DDBJ databases">
        <title>The Natural Products Discovery Center: Release of the First 8490 Sequenced Strains for Exploring Actinobacteria Biosynthetic Diversity.</title>
        <authorList>
            <person name="Kalkreuter E."/>
            <person name="Kautsar S.A."/>
            <person name="Yang D."/>
            <person name="Bader C.D."/>
            <person name="Teijaro C.N."/>
            <person name="Fluegel L."/>
            <person name="Davis C.M."/>
            <person name="Simpson J.R."/>
            <person name="Lauterbach L."/>
            <person name="Steele A.D."/>
            <person name="Gui C."/>
            <person name="Meng S."/>
            <person name="Li G."/>
            <person name="Viehrig K."/>
            <person name="Ye F."/>
            <person name="Su P."/>
            <person name="Kiefer A.F."/>
            <person name="Nichols A."/>
            <person name="Cepeda A.J."/>
            <person name="Yan W."/>
            <person name="Fan B."/>
            <person name="Jiang Y."/>
            <person name="Adhikari A."/>
            <person name="Zheng C.-J."/>
            <person name="Schuster L."/>
            <person name="Cowan T.M."/>
            <person name="Smanski M.J."/>
            <person name="Chevrette M.G."/>
            <person name="De Carvalho L.P.S."/>
            <person name="Shen B."/>
        </authorList>
    </citation>
    <scope>NUCLEOTIDE SEQUENCE [LARGE SCALE GENOMIC DNA]</scope>
    <source>
        <strain evidence="3 4">NPDC060353</strain>
    </source>
</reference>
<dbReference type="InterPro" id="IPR003615">
    <property type="entry name" value="HNH_nuc"/>
</dbReference>
<proteinExistence type="predicted"/>
<comment type="caution">
    <text evidence="3">The sequence shown here is derived from an EMBL/GenBank/DDBJ whole genome shotgun (WGS) entry which is preliminary data.</text>
</comment>
<dbReference type="Proteomes" id="UP001598673">
    <property type="component" value="Unassembled WGS sequence"/>
</dbReference>
<dbReference type="RefSeq" id="WP_258937394.1">
    <property type="nucleotide sequence ID" value="NZ_JANBBF010000011.1"/>
</dbReference>
<feature type="compositionally biased region" description="Low complexity" evidence="1">
    <location>
        <begin position="364"/>
        <end position="376"/>
    </location>
</feature>
<feature type="region of interest" description="Disordered" evidence="1">
    <location>
        <begin position="364"/>
        <end position="399"/>
    </location>
</feature>
<evidence type="ECO:0000313" key="4">
    <source>
        <dbReference type="Proteomes" id="UP001598673"/>
    </source>
</evidence>
<sequence>MLGTGDMVAAARSLREQRARVDAAEVEFLAAVDTGPAERRGLAETLAPELRMSPQEVEARIQAAVDLASRMPQMLTAMRHGLTDGYGARRVLRVTAPLSDAHARRVDELLADKLTDAPVSTWQPGNLARHAARLVQRVDPGGQTARARTADEDRKLQLDHGEHAQSRLTVDLRSEVASACYARVDAMARRLRRGGETRTLEQLRADVTADLLLGNDPGVQVPQAAAQVYVHLPVDAALSISDTGCELDGYGPIPAPIAREIMTGPESVWRAVLCDSATGEPLDLGRTRRRPTATIRELVRVRDRECVVPWCRRPARHCDLDHEREWAAHHGPTSLTNTGPRCRRHHRMKNAPGWVTRYDPIRGATTITTPTGATYTGEREPILTPRRQSPLSRDEPPPF</sequence>
<dbReference type="EMBL" id="JBHXCV010000008">
    <property type="protein sequence ID" value="MFD6794742.1"/>
    <property type="molecule type" value="Genomic_DNA"/>
</dbReference>